<keyword evidence="2" id="KW-1185">Reference proteome</keyword>
<dbReference type="Proteomes" id="UP001148838">
    <property type="component" value="Unassembled WGS sequence"/>
</dbReference>
<proteinExistence type="predicted"/>
<evidence type="ECO:0000313" key="1">
    <source>
        <dbReference type="EMBL" id="KAJ4433035.1"/>
    </source>
</evidence>
<gene>
    <name evidence="1" type="ORF">ANN_15292</name>
</gene>
<reference evidence="1 2" key="1">
    <citation type="journal article" date="2022" name="Allergy">
        <title>Genome assembly and annotation of Periplaneta americana reveal a comprehensive cockroach allergen profile.</title>
        <authorList>
            <person name="Wang L."/>
            <person name="Xiong Q."/>
            <person name="Saelim N."/>
            <person name="Wang L."/>
            <person name="Nong W."/>
            <person name="Wan A.T."/>
            <person name="Shi M."/>
            <person name="Liu X."/>
            <person name="Cao Q."/>
            <person name="Hui J.H.L."/>
            <person name="Sookrung N."/>
            <person name="Leung T.F."/>
            <person name="Tungtrongchitr A."/>
            <person name="Tsui S.K.W."/>
        </authorList>
    </citation>
    <scope>NUCLEOTIDE SEQUENCE [LARGE SCALE GENOMIC DNA]</scope>
    <source>
        <strain evidence="1">PWHHKU_190912</strain>
    </source>
</reference>
<accession>A0ABQ8SHU6</accession>
<organism evidence="1 2">
    <name type="scientific">Periplaneta americana</name>
    <name type="common">American cockroach</name>
    <name type="synonym">Blatta americana</name>
    <dbReference type="NCBI Taxonomy" id="6978"/>
    <lineage>
        <taxon>Eukaryota</taxon>
        <taxon>Metazoa</taxon>
        <taxon>Ecdysozoa</taxon>
        <taxon>Arthropoda</taxon>
        <taxon>Hexapoda</taxon>
        <taxon>Insecta</taxon>
        <taxon>Pterygota</taxon>
        <taxon>Neoptera</taxon>
        <taxon>Polyneoptera</taxon>
        <taxon>Dictyoptera</taxon>
        <taxon>Blattodea</taxon>
        <taxon>Blattoidea</taxon>
        <taxon>Blattidae</taxon>
        <taxon>Blattinae</taxon>
        <taxon>Periplaneta</taxon>
    </lineage>
</organism>
<sequence>MAGLCERGNEPAGSLITITLSMLWNYEGIEIGRMLMPLMGKRKNSREIFAFRFTLSHVAFQFTPGMDPEFGECFRKGLTMMVQYRDCNPTTVTNTLFPPYT</sequence>
<comment type="caution">
    <text evidence="1">The sequence shown here is derived from an EMBL/GenBank/DDBJ whole genome shotgun (WGS) entry which is preliminary data.</text>
</comment>
<evidence type="ECO:0000313" key="2">
    <source>
        <dbReference type="Proteomes" id="UP001148838"/>
    </source>
</evidence>
<dbReference type="EMBL" id="JAJSOF020000027">
    <property type="protein sequence ID" value="KAJ4433035.1"/>
    <property type="molecule type" value="Genomic_DNA"/>
</dbReference>
<protein>
    <submittedName>
        <fullName evidence="1">Uncharacterized protein</fullName>
    </submittedName>
</protein>
<name>A0ABQ8SHU6_PERAM</name>